<accession>A0A834GUL1</accession>
<organism evidence="2 3">
    <name type="scientific">Rhododendron simsii</name>
    <name type="common">Sims's rhododendron</name>
    <dbReference type="NCBI Taxonomy" id="118357"/>
    <lineage>
        <taxon>Eukaryota</taxon>
        <taxon>Viridiplantae</taxon>
        <taxon>Streptophyta</taxon>
        <taxon>Embryophyta</taxon>
        <taxon>Tracheophyta</taxon>
        <taxon>Spermatophyta</taxon>
        <taxon>Magnoliopsida</taxon>
        <taxon>eudicotyledons</taxon>
        <taxon>Gunneridae</taxon>
        <taxon>Pentapetalae</taxon>
        <taxon>asterids</taxon>
        <taxon>Ericales</taxon>
        <taxon>Ericaceae</taxon>
        <taxon>Ericoideae</taxon>
        <taxon>Rhodoreae</taxon>
        <taxon>Rhododendron</taxon>
    </lineage>
</organism>
<comment type="caution">
    <text evidence="2">The sequence shown here is derived from an EMBL/GenBank/DDBJ whole genome shotgun (WGS) entry which is preliminary data.</text>
</comment>
<keyword evidence="1" id="KW-1133">Transmembrane helix</keyword>
<sequence length="358" mass="41667">MDSLEIVVCLLYLRVVRVCKMVLHVQFLRWDSIGNPSTSSSRTALYYLETADGQQVIAALALCTEDTRLIYRAFNQFVEEYQDLLHLGSVVEWNYVFLLNAWLYDIVYHSFVRHSTGGVSQFWYFKSLSMPAVPEVRCSVRLLLYVWVCFHGLLNKMLNCFVLFAKFEHKLILACERKWVFHAVMFDVHGYELVFDWSRPNGRWHDLHPPLDNARTAALPSAFMAHHTVLKFLCFNVYGLDLHTEFEAQLKAVFKMLSLEQMVLRMANCTWTIQIEDWKLNVQQFNQFAAALHVQFLNHVMVTILPSIEFVVIVFDGRYDSCLSLFCSEDNEYLMFVYIMAGMLFVTALAVSMLSFLS</sequence>
<feature type="transmembrane region" description="Helical" evidence="1">
    <location>
        <begin position="142"/>
        <end position="164"/>
    </location>
</feature>
<feature type="transmembrane region" description="Helical" evidence="1">
    <location>
        <begin position="296"/>
        <end position="315"/>
    </location>
</feature>
<evidence type="ECO:0000256" key="1">
    <source>
        <dbReference type="SAM" id="Phobius"/>
    </source>
</evidence>
<keyword evidence="3" id="KW-1185">Reference proteome</keyword>
<proteinExistence type="predicted"/>
<name>A0A834GUL1_RHOSS</name>
<feature type="transmembrane region" description="Helical" evidence="1">
    <location>
        <begin position="335"/>
        <end position="357"/>
    </location>
</feature>
<keyword evidence="1" id="KW-0472">Membrane</keyword>
<evidence type="ECO:0000313" key="2">
    <source>
        <dbReference type="EMBL" id="KAF7140258.1"/>
    </source>
</evidence>
<dbReference type="OrthoDB" id="1710097at2759"/>
<dbReference type="EMBL" id="WJXA01000006">
    <property type="protein sequence ID" value="KAF7140258.1"/>
    <property type="molecule type" value="Genomic_DNA"/>
</dbReference>
<dbReference type="Proteomes" id="UP000626092">
    <property type="component" value="Unassembled WGS sequence"/>
</dbReference>
<reference evidence="2" key="1">
    <citation type="submission" date="2019-11" db="EMBL/GenBank/DDBJ databases">
        <authorList>
            <person name="Liu Y."/>
            <person name="Hou J."/>
            <person name="Li T.-Q."/>
            <person name="Guan C.-H."/>
            <person name="Wu X."/>
            <person name="Wu H.-Z."/>
            <person name="Ling F."/>
            <person name="Zhang R."/>
            <person name="Shi X.-G."/>
            <person name="Ren J.-P."/>
            <person name="Chen E.-F."/>
            <person name="Sun J.-M."/>
        </authorList>
    </citation>
    <scope>NUCLEOTIDE SEQUENCE</scope>
    <source>
        <strain evidence="2">Adult_tree_wgs_1</strain>
        <tissue evidence="2">Leaves</tissue>
    </source>
</reference>
<dbReference type="AlphaFoldDB" id="A0A834GUL1"/>
<gene>
    <name evidence="2" type="ORF">RHSIM_Rhsim06G0102400</name>
</gene>
<keyword evidence="1" id="KW-0812">Transmembrane</keyword>
<evidence type="ECO:0000313" key="3">
    <source>
        <dbReference type="Proteomes" id="UP000626092"/>
    </source>
</evidence>
<protein>
    <submittedName>
        <fullName evidence="2">Uncharacterized protein</fullName>
    </submittedName>
</protein>